<protein>
    <recommendedName>
        <fullName evidence="3">Serine protease</fullName>
    </recommendedName>
</protein>
<dbReference type="EMBL" id="JPVZ01000002">
    <property type="protein sequence ID" value="OAZ11027.1"/>
    <property type="molecule type" value="Genomic_DNA"/>
</dbReference>
<dbReference type="Gene3D" id="3.90.226.10">
    <property type="entry name" value="2-enoyl-CoA Hydratase, Chain A, domain 1"/>
    <property type="match status" value="1"/>
</dbReference>
<evidence type="ECO:0000313" key="1">
    <source>
        <dbReference type="EMBL" id="OAZ11027.1"/>
    </source>
</evidence>
<evidence type="ECO:0000313" key="2">
    <source>
        <dbReference type="Proteomes" id="UP000094009"/>
    </source>
</evidence>
<dbReference type="SUPFAM" id="SSF52096">
    <property type="entry name" value="ClpP/crotonase"/>
    <property type="match status" value="1"/>
</dbReference>
<accession>A0A853L2Z1</accession>
<proteinExistence type="predicted"/>
<organism evidence="1 2">
    <name type="scientific">Thalassospira tepidiphila MCCC 1A03514</name>
    <dbReference type="NCBI Taxonomy" id="1177930"/>
    <lineage>
        <taxon>Bacteria</taxon>
        <taxon>Pseudomonadati</taxon>
        <taxon>Pseudomonadota</taxon>
        <taxon>Alphaproteobacteria</taxon>
        <taxon>Rhodospirillales</taxon>
        <taxon>Thalassospiraceae</taxon>
        <taxon>Thalassospira</taxon>
    </lineage>
</organism>
<dbReference type="Proteomes" id="UP000094009">
    <property type="component" value="Unassembled WGS sequence"/>
</dbReference>
<dbReference type="PANTHER" id="PTHR35984:SF1">
    <property type="entry name" value="PERIPLASMIC SERINE PROTEASE"/>
    <property type="match status" value="1"/>
</dbReference>
<dbReference type="Pfam" id="PF01972">
    <property type="entry name" value="SDH_protease"/>
    <property type="match status" value="1"/>
</dbReference>
<sequence length="301" mass="33782">MPTWNEINDEIDASEDANAHDTVRQKYIVKLAKLTNRETIGYYSGFLQKRDGSGRIHPECAINDHDMNGFMAVIHGLERDRGLDLILHTPGGDIEATRSLVSYLHRMFGYDIRVIVPHIAQSAGTMISCAAKEIILGKHSFLGPTDPQINGVPAMGILTEIDRAITEIKENNLKKLVWDHVFSKFHPSFIMNCERAVEGTKVMVKEWLENNMFSAEKDSENLAKNAVEQLMNYSGTSGHNQHFSVEDAQKMGLKIIELEDDQDLQENVLSVHHSYMASFARSTAIKIIDNSIGNSWTIGNQ</sequence>
<comment type="caution">
    <text evidence="1">The sequence shown here is derived from an EMBL/GenBank/DDBJ whole genome shotgun (WGS) entry which is preliminary data.</text>
</comment>
<gene>
    <name evidence="1" type="ORF">TH4_05660</name>
</gene>
<reference evidence="1 2" key="1">
    <citation type="submission" date="2014-07" db="EMBL/GenBank/DDBJ databases">
        <title>Draft genome sequence of Thalassospira tepidiphila 1-1B.</title>
        <authorList>
            <person name="Lai Q."/>
            <person name="Shao Z."/>
        </authorList>
    </citation>
    <scope>NUCLEOTIDE SEQUENCE [LARGE SCALE GENOMIC DNA]</scope>
    <source>
        <strain evidence="1 2">MCCC 1A03514</strain>
    </source>
</reference>
<dbReference type="PANTHER" id="PTHR35984">
    <property type="entry name" value="PERIPLASMIC SERINE PROTEASE"/>
    <property type="match status" value="1"/>
</dbReference>
<evidence type="ECO:0008006" key="3">
    <source>
        <dbReference type="Google" id="ProtNLM"/>
    </source>
</evidence>
<dbReference type="GO" id="GO:0016020">
    <property type="term" value="C:membrane"/>
    <property type="evidence" value="ECO:0007669"/>
    <property type="project" value="InterPro"/>
</dbReference>
<dbReference type="InterPro" id="IPR002825">
    <property type="entry name" value="Pept_S49_ser-pept_pro"/>
</dbReference>
<dbReference type="RefSeq" id="WP_064780240.1">
    <property type="nucleotide sequence ID" value="NZ_JPVZ01000002.1"/>
</dbReference>
<dbReference type="AlphaFoldDB" id="A0A853L2Z1"/>
<name>A0A853L2Z1_9PROT</name>
<dbReference type="InterPro" id="IPR029045">
    <property type="entry name" value="ClpP/crotonase-like_dom_sf"/>
</dbReference>